<accession>A0A840C638</accession>
<feature type="domain" description="Bacterial sugar transferase" evidence="4">
    <location>
        <begin position="45"/>
        <end position="230"/>
    </location>
</feature>
<dbReference type="Pfam" id="PF02397">
    <property type="entry name" value="Bac_transf"/>
    <property type="match status" value="1"/>
</dbReference>
<organism evidence="5 6">
    <name type="scientific">Chelatococcus caeni</name>
    <dbReference type="NCBI Taxonomy" id="1348468"/>
    <lineage>
        <taxon>Bacteria</taxon>
        <taxon>Pseudomonadati</taxon>
        <taxon>Pseudomonadota</taxon>
        <taxon>Alphaproteobacteria</taxon>
        <taxon>Hyphomicrobiales</taxon>
        <taxon>Chelatococcaceae</taxon>
        <taxon>Chelatococcus</taxon>
    </lineage>
</organism>
<comment type="similarity">
    <text evidence="1">Belongs to the bacterial sugar transferase family.</text>
</comment>
<dbReference type="Proteomes" id="UP000577362">
    <property type="component" value="Unassembled WGS sequence"/>
</dbReference>
<evidence type="ECO:0000313" key="5">
    <source>
        <dbReference type="EMBL" id="MBB4017867.1"/>
    </source>
</evidence>
<comment type="caution">
    <text evidence="5">The sequence shown here is derived from an EMBL/GenBank/DDBJ whole genome shotgun (WGS) entry which is preliminary data.</text>
</comment>
<keyword evidence="3" id="KW-1133">Transmembrane helix</keyword>
<gene>
    <name evidence="5" type="ORF">GGR16_002901</name>
</gene>
<evidence type="ECO:0000256" key="2">
    <source>
        <dbReference type="ARBA" id="ARBA00023169"/>
    </source>
</evidence>
<keyword evidence="3" id="KW-0472">Membrane</keyword>
<evidence type="ECO:0000313" key="6">
    <source>
        <dbReference type="Proteomes" id="UP000577362"/>
    </source>
</evidence>
<reference evidence="5 6" key="1">
    <citation type="submission" date="2020-08" db="EMBL/GenBank/DDBJ databases">
        <title>Genomic Encyclopedia of Type Strains, Phase IV (KMG-IV): sequencing the most valuable type-strain genomes for metagenomic binning, comparative biology and taxonomic classification.</title>
        <authorList>
            <person name="Goeker M."/>
        </authorList>
    </citation>
    <scope>NUCLEOTIDE SEQUENCE [LARGE SCALE GENOMIC DNA]</scope>
    <source>
        <strain evidence="5 6">DSM 103737</strain>
    </source>
</reference>
<dbReference type="EMBL" id="JACIEN010000003">
    <property type="protein sequence ID" value="MBB4017867.1"/>
    <property type="molecule type" value="Genomic_DNA"/>
</dbReference>
<protein>
    <submittedName>
        <fullName evidence="5">Lipopolysaccharide/colanic/teichoic acid biosynthesis glycosyltransferase</fullName>
    </submittedName>
</protein>
<sequence>MKAPSWLDQFLTARCGGHEPADLAALAEDLSEQGARWPRTARACKRGIDIAGALGGLLLLLPILLVIAFLIKATSRGPVFFGSPRVGRGGKPFFMLKFRTMYADRGDPTGVRHTVANDPRVTPLGAVLRQRSLDELPQLLNVLRGDMSLVGPRAHPVGMLVNGELYEKAVPAYPLRHLVRPGMTGLAQLAGWRGAVTDQTHATRRVVCDLAYIRHFSLSLDIVILVVTAAREFWAGSGT</sequence>
<dbReference type="PANTHER" id="PTHR30576">
    <property type="entry name" value="COLANIC BIOSYNTHESIS UDP-GLUCOSE LIPID CARRIER TRANSFERASE"/>
    <property type="match status" value="1"/>
</dbReference>
<dbReference type="PANTHER" id="PTHR30576:SF0">
    <property type="entry name" value="UNDECAPRENYL-PHOSPHATE N-ACETYLGALACTOSAMINYL 1-PHOSPHATE TRANSFERASE-RELATED"/>
    <property type="match status" value="1"/>
</dbReference>
<name>A0A840C638_9HYPH</name>
<dbReference type="AlphaFoldDB" id="A0A840C638"/>
<feature type="transmembrane region" description="Helical" evidence="3">
    <location>
        <begin position="48"/>
        <end position="71"/>
    </location>
</feature>
<proteinExistence type="inferred from homology"/>
<keyword evidence="3" id="KW-0812">Transmembrane</keyword>
<keyword evidence="6" id="KW-1185">Reference proteome</keyword>
<keyword evidence="5" id="KW-0808">Transferase</keyword>
<dbReference type="GO" id="GO:0000271">
    <property type="term" value="P:polysaccharide biosynthetic process"/>
    <property type="evidence" value="ECO:0007669"/>
    <property type="project" value="UniProtKB-KW"/>
</dbReference>
<keyword evidence="2" id="KW-0270">Exopolysaccharide synthesis</keyword>
<evidence type="ECO:0000259" key="4">
    <source>
        <dbReference type="Pfam" id="PF02397"/>
    </source>
</evidence>
<dbReference type="InterPro" id="IPR003362">
    <property type="entry name" value="Bact_transf"/>
</dbReference>
<dbReference type="GO" id="GO:0016780">
    <property type="term" value="F:phosphotransferase activity, for other substituted phosphate groups"/>
    <property type="evidence" value="ECO:0007669"/>
    <property type="project" value="TreeGrafter"/>
</dbReference>
<evidence type="ECO:0000256" key="3">
    <source>
        <dbReference type="SAM" id="Phobius"/>
    </source>
</evidence>
<evidence type="ECO:0000256" key="1">
    <source>
        <dbReference type="ARBA" id="ARBA00006464"/>
    </source>
</evidence>